<accession>S9TJ19</accession>
<protein>
    <submittedName>
        <fullName evidence="1">Uncharacterized protein</fullName>
    </submittedName>
</protein>
<proteinExistence type="predicted"/>
<keyword evidence="2" id="KW-1185">Reference proteome</keyword>
<reference evidence="1 2" key="1">
    <citation type="journal article" date="2013" name="PLoS ONE">
        <title>Predicting the Proteins of Angomonas deanei, Strigomonas culicis and Their Respective Endosymbionts Reveals New Aspects of the Trypanosomatidae Family.</title>
        <authorList>
            <person name="Motta M.C."/>
            <person name="Martins A.C."/>
            <person name="de Souza S.S."/>
            <person name="Catta-Preta C.M."/>
            <person name="Silva R."/>
            <person name="Klein C.C."/>
            <person name="de Almeida L.G."/>
            <person name="de Lima Cunha O."/>
            <person name="Ciapina L.P."/>
            <person name="Brocchi M."/>
            <person name="Colabardini A.C."/>
            <person name="de Araujo Lima B."/>
            <person name="Machado C.R."/>
            <person name="de Almeida Soares C.M."/>
            <person name="Probst C.M."/>
            <person name="de Menezes C.B."/>
            <person name="Thompson C.E."/>
            <person name="Bartholomeu D.C."/>
            <person name="Gradia D.F."/>
            <person name="Pavoni D.P."/>
            <person name="Grisard E.C."/>
            <person name="Fantinatti-Garboggini F."/>
            <person name="Marchini F.K."/>
            <person name="Rodrigues-Luiz G.F."/>
            <person name="Wagner G."/>
            <person name="Goldman G.H."/>
            <person name="Fietto J.L."/>
            <person name="Elias M.C."/>
            <person name="Goldman M.H."/>
            <person name="Sagot M.F."/>
            <person name="Pereira M."/>
            <person name="Stoco P.H."/>
            <person name="de Mendonca-Neto R.P."/>
            <person name="Teixeira S.M."/>
            <person name="Maciel T.E."/>
            <person name="de Oliveira Mendes T.A."/>
            <person name="Urmenyi T.P."/>
            <person name="de Souza W."/>
            <person name="Schenkman S."/>
            <person name="de Vasconcelos A.T."/>
        </authorList>
    </citation>
    <scope>NUCLEOTIDE SEQUENCE [LARGE SCALE GENOMIC DNA]</scope>
</reference>
<comment type="caution">
    <text evidence="1">The sequence shown here is derived from an EMBL/GenBank/DDBJ whole genome shotgun (WGS) entry which is preliminary data.</text>
</comment>
<evidence type="ECO:0000313" key="2">
    <source>
        <dbReference type="Proteomes" id="UP000015354"/>
    </source>
</evidence>
<organism evidence="1 2">
    <name type="scientific">Strigomonas culicis</name>
    <dbReference type="NCBI Taxonomy" id="28005"/>
    <lineage>
        <taxon>Eukaryota</taxon>
        <taxon>Discoba</taxon>
        <taxon>Euglenozoa</taxon>
        <taxon>Kinetoplastea</taxon>
        <taxon>Metakinetoplastina</taxon>
        <taxon>Trypanosomatida</taxon>
        <taxon>Trypanosomatidae</taxon>
        <taxon>Strigomonadinae</taxon>
        <taxon>Strigomonas</taxon>
    </lineage>
</organism>
<dbReference type="Proteomes" id="UP000015354">
    <property type="component" value="Unassembled WGS sequence"/>
</dbReference>
<name>S9TJ19_9TRYP</name>
<gene>
    <name evidence="1" type="ORF">STCU_11341</name>
</gene>
<evidence type="ECO:0000313" key="1">
    <source>
        <dbReference type="EMBL" id="EPY16378.1"/>
    </source>
</evidence>
<dbReference type="AlphaFoldDB" id="S9TJ19"/>
<dbReference type="EMBL" id="ATMH01011276">
    <property type="protein sequence ID" value="EPY16378.1"/>
    <property type="molecule type" value="Genomic_DNA"/>
</dbReference>
<sequence length="75" mass="8706">MGLFLFFCSPSIEISKSKQQQKQKSRKKKKKKNVVFVVECALPYHLFCLCPPCLTTEVQVSCSDTESIVFFLFFF</sequence>